<gene>
    <name evidence="3" type="ORF">GP486_002525</name>
</gene>
<comment type="caution">
    <text evidence="3">The sequence shown here is derived from an EMBL/GenBank/DDBJ whole genome shotgun (WGS) entry which is preliminary data.</text>
</comment>
<evidence type="ECO:0000259" key="2">
    <source>
        <dbReference type="Pfam" id="PF13391"/>
    </source>
</evidence>
<keyword evidence="4" id="KW-1185">Reference proteome</keyword>
<dbReference type="InterPro" id="IPR003615">
    <property type="entry name" value="HNH_nuc"/>
</dbReference>
<evidence type="ECO:0000256" key="1">
    <source>
        <dbReference type="SAM" id="MobiDB-lite"/>
    </source>
</evidence>
<proteinExistence type="predicted"/>
<dbReference type="AlphaFoldDB" id="A0A9P8LES2"/>
<dbReference type="Proteomes" id="UP000750711">
    <property type="component" value="Unassembled WGS sequence"/>
</dbReference>
<protein>
    <recommendedName>
        <fullName evidence="2">HNH nuclease domain-containing protein</fullName>
    </recommendedName>
</protein>
<name>A0A9P8LES2_9PEZI</name>
<sequence>MYCRDGACVITGTGRKGSHAAHIIPYSVGKSQARASTDLWTVLRMFWGEDEISRLQSLIFGPPTDPPDPNARTLVNQLYNVITISAQAHMFWGHGYFVLEPHPEDNPQDTLTQRAVFYWVYPHPSSRVAPGEFTPIPLTAELPPVTDIEPDEEVSLFFRDDMTGQPRFVESGHIVTFRTDDPVLKPLPSRELLWLQCTLVRILRMAGRAGWDMQEMNYSERDVDSIHGSLGGVATLEGGSTPSRRHSDGPSGRDKGSKVLNNIIRCGAKQAIWPQGRKLFLYVREVIVKRLQSGKMAATQN</sequence>
<dbReference type="EMBL" id="JAGHQM010000286">
    <property type="protein sequence ID" value="KAH0562852.1"/>
    <property type="molecule type" value="Genomic_DNA"/>
</dbReference>
<organism evidence="3 4">
    <name type="scientific">Trichoglossum hirsutum</name>
    <dbReference type="NCBI Taxonomy" id="265104"/>
    <lineage>
        <taxon>Eukaryota</taxon>
        <taxon>Fungi</taxon>
        <taxon>Dikarya</taxon>
        <taxon>Ascomycota</taxon>
        <taxon>Pezizomycotina</taxon>
        <taxon>Geoglossomycetes</taxon>
        <taxon>Geoglossales</taxon>
        <taxon>Geoglossaceae</taxon>
        <taxon>Trichoglossum</taxon>
    </lineage>
</organism>
<accession>A0A9P8LES2</accession>
<feature type="domain" description="HNH nuclease" evidence="2">
    <location>
        <begin position="8"/>
        <end position="99"/>
    </location>
</feature>
<feature type="compositionally biased region" description="Basic and acidic residues" evidence="1">
    <location>
        <begin position="245"/>
        <end position="256"/>
    </location>
</feature>
<dbReference type="Pfam" id="PF13391">
    <property type="entry name" value="HNH_2"/>
    <property type="match status" value="1"/>
</dbReference>
<reference evidence="3" key="1">
    <citation type="submission" date="2021-03" db="EMBL/GenBank/DDBJ databases">
        <title>Comparative genomics and phylogenomic investigation of the class Geoglossomycetes provide insights into ecological specialization and systematics.</title>
        <authorList>
            <person name="Melie T."/>
            <person name="Pirro S."/>
            <person name="Miller A.N."/>
            <person name="Quandt A."/>
        </authorList>
    </citation>
    <scope>NUCLEOTIDE SEQUENCE</scope>
    <source>
        <strain evidence="3">CAQ_001_2017</strain>
    </source>
</reference>
<feature type="region of interest" description="Disordered" evidence="1">
    <location>
        <begin position="229"/>
        <end position="256"/>
    </location>
</feature>
<evidence type="ECO:0000313" key="4">
    <source>
        <dbReference type="Proteomes" id="UP000750711"/>
    </source>
</evidence>
<evidence type="ECO:0000313" key="3">
    <source>
        <dbReference type="EMBL" id="KAH0562852.1"/>
    </source>
</evidence>